<reference evidence="2" key="1">
    <citation type="submission" date="2009-10" db="EMBL/GenBank/DDBJ databases">
        <title>Complete sequence of Bacillus selenitireducens MLS10.</title>
        <authorList>
            <consortium name="US DOE Joint Genome Institute"/>
            <person name="Lucas S."/>
            <person name="Copeland A."/>
            <person name="Lapidus A."/>
            <person name="Glavina del Rio T."/>
            <person name="Dalin E."/>
            <person name="Tice H."/>
            <person name="Bruce D."/>
            <person name="Goodwin L."/>
            <person name="Pitluck S."/>
            <person name="Sims D."/>
            <person name="Brettin T."/>
            <person name="Detter J.C."/>
            <person name="Han C."/>
            <person name="Larimer F."/>
            <person name="Land M."/>
            <person name="Hauser L."/>
            <person name="Kyrpides N."/>
            <person name="Ovchinnikova G."/>
            <person name="Stolz J."/>
        </authorList>
    </citation>
    <scope>NUCLEOTIDE SEQUENCE [LARGE SCALE GENOMIC DNA]</scope>
    <source>
        <strain evidence="2">MLS10</strain>
    </source>
</reference>
<protein>
    <recommendedName>
        <fullName evidence="4">SelT/SelW/SelH family protein</fullName>
    </recommendedName>
</protein>
<dbReference type="AlphaFoldDB" id="D6XU89"/>
<organism evidence="2 3">
    <name type="scientific">Bacillus selenitireducens (strain ATCC 700615 / DSM 15326 / MLS10)</name>
    <dbReference type="NCBI Taxonomy" id="439292"/>
    <lineage>
        <taxon>Bacteria</taxon>
        <taxon>Bacillati</taxon>
        <taxon>Bacillota</taxon>
        <taxon>Bacilli</taxon>
        <taxon>Bacillales</taxon>
        <taxon>Bacillaceae</taxon>
        <taxon>Salisediminibacterium</taxon>
    </lineage>
</organism>
<dbReference type="Proteomes" id="UP000000271">
    <property type="component" value="Chromosome"/>
</dbReference>
<proteinExistence type="predicted"/>
<dbReference type="InterPro" id="IPR011893">
    <property type="entry name" value="Selenoprotein_Rdx-typ"/>
</dbReference>
<evidence type="ECO:0000313" key="2">
    <source>
        <dbReference type="EMBL" id="ADH99375.1"/>
    </source>
</evidence>
<gene>
    <name evidence="2" type="ordered locus">Bsel_1870</name>
</gene>
<evidence type="ECO:0000313" key="3">
    <source>
        <dbReference type="Proteomes" id="UP000000271"/>
    </source>
</evidence>
<name>D6XU89_BACIE</name>
<dbReference type="InterPro" id="IPR036249">
    <property type="entry name" value="Thioredoxin-like_sf"/>
</dbReference>
<sequence>MRHDVSKLDLIPSSGGVFEVKVNNQLIFSKFETDQFPDHMEIINTLQSRKQYG</sequence>
<evidence type="ECO:0000256" key="1">
    <source>
        <dbReference type="ARBA" id="ARBA00023284"/>
    </source>
</evidence>
<dbReference type="NCBIfam" id="TIGR02174">
    <property type="entry name" value="CXXU_selWTH"/>
    <property type="match status" value="1"/>
</dbReference>
<dbReference type="SUPFAM" id="SSF52833">
    <property type="entry name" value="Thioredoxin-like"/>
    <property type="match status" value="1"/>
</dbReference>
<evidence type="ECO:0008006" key="4">
    <source>
        <dbReference type="Google" id="ProtNLM"/>
    </source>
</evidence>
<accession>D6XU89</accession>
<dbReference type="Pfam" id="PF10262">
    <property type="entry name" value="Rdx"/>
    <property type="match status" value="1"/>
</dbReference>
<dbReference type="HOGENOM" id="CLU_068510_5_3_9"/>
<keyword evidence="1" id="KW-0676">Redox-active center</keyword>
<dbReference type="Gene3D" id="3.40.30.10">
    <property type="entry name" value="Glutaredoxin"/>
    <property type="match status" value="1"/>
</dbReference>
<dbReference type="STRING" id="439292.Bsel_1870"/>
<keyword evidence="3" id="KW-1185">Reference proteome</keyword>
<dbReference type="EMBL" id="CP001791">
    <property type="protein sequence ID" value="ADH99375.1"/>
    <property type="molecule type" value="Genomic_DNA"/>
</dbReference>
<dbReference type="KEGG" id="bse:Bsel_1870"/>